<reference evidence="2 3" key="1">
    <citation type="submission" date="2016-10" db="EMBL/GenBank/DDBJ databases">
        <authorList>
            <person name="de Groot N.N."/>
        </authorList>
    </citation>
    <scope>NUCLEOTIDE SEQUENCE [LARGE SCALE GENOMIC DNA]</scope>
    <source>
        <strain evidence="2 3">DSM 15893</strain>
    </source>
</reference>
<feature type="region of interest" description="Disordered" evidence="1">
    <location>
        <begin position="1"/>
        <end position="83"/>
    </location>
</feature>
<evidence type="ECO:0000256" key="1">
    <source>
        <dbReference type="SAM" id="MobiDB-lite"/>
    </source>
</evidence>
<protein>
    <submittedName>
        <fullName evidence="2">Uncharacterized protein</fullName>
    </submittedName>
</protein>
<dbReference type="OrthoDB" id="5879644at2"/>
<gene>
    <name evidence="2" type="ORF">SAMN03084138_01183</name>
</gene>
<feature type="compositionally biased region" description="Basic residues" evidence="1">
    <location>
        <begin position="52"/>
        <end position="67"/>
    </location>
</feature>
<dbReference type="RefSeq" id="WP_017012964.1">
    <property type="nucleotide sequence ID" value="NZ_FOWR01000007.1"/>
</dbReference>
<dbReference type="AlphaFoldDB" id="A0A1I5M5Z7"/>
<proteinExistence type="predicted"/>
<accession>A0A1I5M5Z7</accession>
<dbReference type="EMBL" id="FOWR01000007">
    <property type="protein sequence ID" value="SFP04945.1"/>
    <property type="molecule type" value="Genomic_DNA"/>
</dbReference>
<dbReference type="GeneID" id="35872140"/>
<sequence>MATQKTKVSTHESMTHKYGDDVEHKHDKDHLEYREHEPSHGHHLHGGVNSHKGTHHHHRTTHHHHHYYGPVTIVMGSDEEDDE</sequence>
<evidence type="ECO:0000313" key="3">
    <source>
        <dbReference type="Proteomes" id="UP000182692"/>
    </source>
</evidence>
<organism evidence="2 3">
    <name type="scientific">Enterovibrio norvegicus DSM 15893</name>
    <dbReference type="NCBI Taxonomy" id="1121869"/>
    <lineage>
        <taxon>Bacteria</taxon>
        <taxon>Pseudomonadati</taxon>
        <taxon>Pseudomonadota</taxon>
        <taxon>Gammaproteobacteria</taxon>
        <taxon>Vibrionales</taxon>
        <taxon>Vibrionaceae</taxon>
        <taxon>Enterovibrio</taxon>
    </lineage>
</organism>
<evidence type="ECO:0000313" key="2">
    <source>
        <dbReference type="EMBL" id="SFP04945.1"/>
    </source>
</evidence>
<feature type="compositionally biased region" description="Basic and acidic residues" evidence="1">
    <location>
        <begin position="9"/>
        <end position="40"/>
    </location>
</feature>
<name>A0A1I5M5Z7_9GAMM</name>
<dbReference type="Proteomes" id="UP000182692">
    <property type="component" value="Unassembled WGS sequence"/>
</dbReference>